<reference evidence="2" key="2">
    <citation type="journal article" date="2015" name="Data Brief">
        <title>Shoot transcriptome of the giant reed, Arundo donax.</title>
        <authorList>
            <person name="Barrero R.A."/>
            <person name="Guerrero F.D."/>
            <person name="Moolhuijzen P."/>
            <person name="Goolsby J.A."/>
            <person name="Tidwell J."/>
            <person name="Bellgard S.E."/>
            <person name="Bellgard M.I."/>
        </authorList>
    </citation>
    <scope>NUCLEOTIDE SEQUENCE</scope>
    <source>
        <tissue evidence="2">Shoot tissue taken approximately 20 cm above the soil surface</tissue>
    </source>
</reference>
<proteinExistence type="predicted"/>
<reference evidence="2" key="1">
    <citation type="submission" date="2014-09" db="EMBL/GenBank/DDBJ databases">
        <authorList>
            <person name="Magalhaes I.L.F."/>
            <person name="Oliveira U."/>
            <person name="Santos F.R."/>
            <person name="Vidigal T.H.D.A."/>
            <person name="Brescovit A.D."/>
            <person name="Santos A.J."/>
        </authorList>
    </citation>
    <scope>NUCLEOTIDE SEQUENCE</scope>
    <source>
        <tissue evidence="2">Shoot tissue taken approximately 20 cm above the soil surface</tissue>
    </source>
</reference>
<accession>A0A0A9DMA7</accession>
<protein>
    <recommendedName>
        <fullName evidence="1">Helitron helicase-like domain-containing protein</fullName>
    </recommendedName>
</protein>
<evidence type="ECO:0000259" key="1">
    <source>
        <dbReference type="Pfam" id="PF14214"/>
    </source>
</evidence>
<dbReference type="PANTHER" id="PTHR10492:SF57">
    <property type="entry name" value="ATP-DEPENDENT DNA HELICASE"/>
    <property type="match status" value="1"/>
</dbReference>
<dbReference type="AlphaFoldDB" id="A0A0A9DMA7"/>
<dbReference type="InterPro" id="IPR025476">
    <property type="entry name" value="Helitron_helicase-like"/>
</dbReference>
<evidence type="ECO:0000313" key="2">
    <source>
        <dbReference type="EMBL" id="JAD86790.1"/>
    </source>
</evidence>
<name>A0A0A9DMA7_ARUDO</name>
<dbReference type="EMBL" id="GBRH01211105">
    <property type="protein sequence ID" value="JAD86790.1"/>
    <property type="molecule type" value="Transcribed_RNA"/>
</dbReference>
<feature type="domain" description="Helitron helicase-like" evidence="1">
    <location>
        <begin position="1"/>
        <end position="40"/>
    </location>
</feature>
<sequence>MKLKIFMDDITKHNFFGPIVRVVYTIEFQKRGFPHVHLILWLRKDKPLDAEQIDAFISAQLPNPSIDLIGYEVVSKFMIHGPCGTLNPSSPCMADGACTKFYPKEFCNKTTVLPNGHFRYARPDNGITTEKNDVNINNRFVVPHNVDLLVKYQAHINVEAVNRDGMEKYLFKYTTKGPDCSIVGIKRKRNNSDPSAEQINEIRDYLDCRTITPIETAWRLLQFDIHYTDPAVELLPVHLPLENNVLYTEDDYLEEVIQNPRNAVTKLTAWFVANRTYPRARQHTYVLSSLSISHGMQIVKFGNHGLITAPKLVE</sequence>
<dbReference type="PANTHER" id="PTHR10492">
    <property type="match status" value="1"/>
</dbReference>
<organism evidence="2">
    <name type="scientific">Arundo donax</name>
    <name type="common">Giant reed</name>
    <name type="synonym">Donax arundinaceus</name>
    <dbReference type="NCBI Taxonomy" id="35708"/>
    <lineage>
        <taxon>Eukaryota</taxon>
        <taxon>Viridiplantae</taxon>
        <taxon>Streptophyta</taxon>
        <taxon>Embryophyta</taxon>
        <taxon>Tracheophyta</taxon>
        <taxon>Spermatophyta</taxon>
        <taxon>Magnoliopsida</taxon>
        <taxon>Liliopsida</taxon>
        <taxon>Poales</taxon>
        <taxon>Poaceae</taxon>
        <taxon>PACMAD clade</taxon>
        <taxon>Arundinoideae</taxon>
        <taxon>Arundineae</taxon>
        <taxon>Arundo</taxon>
    </lineage>
</organism>
<dbReference type="Pfam" id="PF14214">
    <property type="entry name" value="Helitron_like_N"/>
    <property type="match status" value="1"/>
</dbReference>